<reference evidence="7 8" key="1">
    <citation type="submission" date="2020-04" db="EMBL/GenBank/DDBJ databases">
        <authorList>
            <consortium name="Desulfovibrio sp. FSS-1 genome sequencing consortium"/>
            <person name="Shimoshige H."/>
            <person name="Kobayashi H."/>
            <person name="Maekawa T."/>
        </authorList>
    </citation>
    <scope>NUCLEOTIDE SEQUENCE [LARGE SCALE GENOMIC DNA]</scope>
    <source>
        <strain evidence="7 8">SIID29052-01</strain>
    </source>
</reference>
<dbReference type="Proteomes" id="UP000494245">
    <property type="component" value="Unassembled WGS sequence"/>
</dbReference>
<dbReference type="InterPro" id="IPR009006">
    <property type="entry name" value="Ala_racemase/Decarboxylase_C"/>
</dbReference>
<evidence type="ECO:0000256" key="1">
    <source>
        <dbReference type="ARBA" id="ARBA00001933"/>
    </source>
</evidence>
<dbReference type="PANTHER" id="PTHR43727:SF3">
    <property type="entry name" value="GROUP IV DECARBOXYLASE"/>
    <property type="match status" value="1"/>
</dbReference>
<feature type="domain" description="Orn/DAP/Arg decarboxylase 2 N-terminal" evidence="6">
    <location>
        <begin position="43"/>
        <end position="283"/>
    </location>
</feature>
<dbReference type="Gene3D" id="3.20.20.10">
    <property type="entry name" value="Alanine racemase"/>
    <property type="match status" value="1"/>
</dbReference>
<dbReference type="Pfam" id="PF02784">
    <property type="entry name" value="Orn_Arg_deC_N"/>
    <property type="match status" value="1"/>
</dbReference>
<evidence type="ECO:0000313" key="7">
    <source>
        <dbReference type="EMBL" id="GFK95010.1"/>
    </source>
</evidence>
<evidence type="ECO:0000256" key="4">
    <source>
        <dbReference type="RuleBase" id="RU003737"/>
    </source>
</evidence>
<evidence type="ECO:0000313" key="8">
    <source>
        <dbReference type="Proteomes" id="UP000494245"/>
    </source>
</evidence>
<feature type="modified residue" description="N6-(pyridoxal phosphate)lysine" evidence="3">
    <location>
        <position position="62"/>
    </location>
</feature>
<dbReference type="PANTHER" id="PTHR43727">
    <property type="entry name" value="DIAMINOPIMELATE DECARBOXYLASE"/>
    <property type="match status" value="1"/>
</dbReference>
<dbReference type="Pfam" id="PF00278">
    <property type="entry name" value="Orn_DAP_Arg_deC"/>
    <property type="match status" value="1"/>
</dbReference>
<dbReference type="GO" id="GO:0006596">
    <property type="term" value="P:polyamine biosynthetic process"/>
    <property type="evidence" value="ECO:0007669"/>
    <property type="project" value="InterPro"/>
</dbReference>
<evidence type="ECO:0000256" key="3">
    <source>
        <dbReference type="PIRSR" id="PIRSR600183-50"/>
    </source>
</evidence>
<reference evidence="7 8" key="2">
    <citation type="submission" date="2020-05" db="EMBL/GenBank/DDBJ databases">
        <title>Draft genome sequence of Desulfovibrio sp. strainFSS-1.</title>
        <authorList>
            <person name="Shimoshige H."/>
            <person name="Kobayashi H."/>
            <person name="Maekawa T."/>
        </authorList>
    </citation>
    <scope>NUCLEOTIDE SEQUENCE [LARGE SCALE GENOMIC DNA]</scope>
    <source>
        <strain evidence="7 8">SIID29052-01</strain>
    </source>
</reference>
<dbReference type="EC" id="4.1.1.20" evidence="7"/>
<dbReference type="RefSeq" id="WP_235956976.1">
    <property type="nucleotide sequence ID" value="NZ_BLTE01000013.1"/>
</dbReference>
<keyword evidence="7" id="KW-0456">Lyase</keyword>
<protein>
    <submittedName>
        <fullName evidence="7">Diaminopimelate decarboxylase</fullName>
        <ecNumber evidence="7">4.1.1.20</ecNumber>
    </submittedName>
</protein>
<feature type="active site" description="Proton donor" evidence="3">
    <location>
        <position position="353"/>
    </location>
</feature>
<dbReference type="AlphaFoldDB" id="A0A6V8LVQ1"/>
<dbReference type="InterPro" id="IPR022643">
    <property type="entry name" value="De-COase2_C"/>
</dbReference>
<dbReference type="SUPFAM" id="SSF50621">
    <property type="entry name" value="Alanine racemase C-terminal domain-like"/>
    <property type="match status" value="1"/>
</dbReference>
<keyword evidence="8" id="KW-1185">Reference proteome</keyword>
<accession>A0A6V8LVQ1</accession>
<evidence type="ECO:0000259" key="6">
    <source>
        <dbReference type="Pfam" id="PF02784"/>
    </source>
</evidence>
<evidence type="ECO:0000256" key="2">
    <source>
        <dbReference type="ARBA" id="ARBA00022898"/>
    </source>
</evidence>
<dbReference type="PRINTS" id="PR01179">
    <property type="entry name" value="ODADCRBXLASE"/>
</dbReference>
<gene>
    <name evidence="7" type="primary">lysA_2</name>
    <name evidence="7" type="ORF">NNJEOMEG_02858</name>
</gene>
<dbReference type="InterPro" id="IPR000183">
    <property type="entry name" value="Orn/DAP/Arg_de-COase"/>
</dbReference>
<dbReference type="GO" id="GO:0008836">
    <property type="term" value="F:diaminopimelate decarboxylase activity"/>
    <property type="evidence" value="ECO:0007669"/>
    <property type="project" value="UniProtKB-EC"/>
</dbReference>
<organism evidence="7 8">
    <name type="scientific">Fundidesulfovibrio magnetotacticus</name>
    <dbReference type="NCBI Taxonomy" id="2730080"/>
    <lineage>
        <taxon>Bacteria</taxon>
        <taxon>Pseudomonadati</taxon>
        <taxon>Thermodesulfobacteriota</taxon>
        <taxon>Desulfovibrionia</taxon>
        <taxon>Desulfovibrionales</taxon>
        <taxon>Desulfovibrionaceae</taxon>
        <taxon>Fundidesulfovibrio</taxon>
    </lineage>
</organism>
<dbReference type="InterPro" id="IPR029066">
    <property type="entry name" value="PLP-binding_barrel"/>
</dbReference>
<dbReference type="GO" id="GO:0009089">
    <property type="term" value="P:lysine biosynthetic process via diaminopimelate"/>
    <property type="evidence" value="ECO:0007669"/>
    <property type="project" value="TreeGrafter"/>
</dbReference>
<comment type="caution">
    <text evidence="7">The sequence shown here is derived from an EMBL/GenBank/DDBJ whole genome shotgun (WGS) entry which is preliminary data.</text>
</comment>
<comment type="similarity">
    <text evidence="4">Belongs to the Orn/Lys/Arg decarboxylase class-II family.</text>
</comment>
<evidence type="ECO:0000259" key="5">
    <source>
        <dbReference type="Pfam" id="PF00278"/>
    </source>
</evidence>
<dbReference type="Gene3D" id="2.40.37.10">
    <property type="entry name" value="Lyase, Ornithine Decarboxylase, Chain A, domain 1"/>
    <property type="match status" value="1"/>
</dbReference>
<sequence>MTPSPEHRAAWPFRALALALSRGQLDEDDTAVIVYDLEGLDARLAELNRLFPAGTLHAAAVKAAPLRALLARLCRAGAGLEAASGPELHLSLRAGCPPERVVFDSPAKTLPELRQALALGVHLNADNFQELERMDALDAGSSPAASLGLRVNPQVGEGSIAATSVAGQYSKFGEPLEKRGEIVRAFQKRPWLRGLHMHVGSQGCGIGLFTAGARALLDLGREIDRACGERRVLRLDIGGGLPVSYGPSSPAPSMEDYATALRRECPELWDGPMRAFTEFGRWMFAGQGFAAARVEYVKEQAGQRTAVVHLGADMFLRPCYLPDTWRHELAVAAPDGTPKQGSRSPWNVAGPLCFAGDFLARGRELPDMAPGDWLVVRDAGAYTLSMWSRYNSRQAPKALGVEADGVEVLKARESVEDVLRFWG</sequence>
<dbReference type="InterPro" id="IPR002433">
    <property type="entry name" value="Orn_de-COase"/>
</dbReference>
<proteinExistence type="inferred from homology"/>
<keyword evidence="2 3" id="KW-0663">Pyridoxal phosphate</keyword>
<feature type="domain" description="Orn/DAP/Arg decarboxylase 2 C-terminal" evidence="5">
    <location>
        <begin position="288"/>
        <end position="380"/>
    </location>
</feature>
<comment type="cofactor">
    <cofactor evidence="1 3">
        <name>pyridoxal 5'-phosphate</name>
        <dbReference type="ChEBI" id="CHEBI:597326"/>
    </cofactor>
</comment>
<dbReference type="PRINTS" id="PR01182">
    <property type="entry name" value="ORNDCRBXLASE"/>
</dbReference>
<name>A0A6V8LVQ1_9BACT</name>
<dbReference type="SUPFAM" id="SSF51419">
    <property type="entry name" value="PLP-binding barrel"/>
    <property type="match status" value="1"/>
</dbReference>
<dbReference type="InterPro" id="IPR022644">
    <property type="entry name" value="De-COase2_N"/>
</dbReference>
<dbReference type="EMBL" id="BLTE01000013">
    <property type="protein sequence ID" value="GFK95010.1"/>
    <property type="molecule type" value="Genomic_DNA"/>
</dbReference>